<evidence type="ECO:0000313" key="3">
    <source>
        <dbReference type="Proteomes" id="UP000243459"/>
    </source>
</evidence>
<dbReference type="PANTHER" id="PTHR33127:SF69">
    <property type="entry name" value="OS09G0340800 PROTEIN"/>
    <property type="match status" value="1"/>
</dbReference>
<dbReference type="AlphaFoldDB" id="A0A5P1FJG1"/>
<proteinExistence type="predicted"/>
<dbReference type="Gramene" id="ONK76720">
    <property type="protein sequence ID" value="ONK76720"/>
    <property type="gene ID" value="A4U43_C03F31420"/>
</dbReference>
<gene>
    <name evidence="2" type="ORF">A4U43_C03F31420</name>
</gene>
<accession>A0A5P1FJG1</accession>
<dbReference type="PANTHER" id="PTHR33127">
    <property type="entry name" value="TRANSMEMBRANE PROTEIN"/>
    <property type="match status" value="1"/>
</dbReference>
<protein>
    <recommendedName>
        <fullName evidence="1">KIB1-4 beta-propeller domain-containing protein</fullName>
    </recommendedName>
</protein>
<evidence type="ECO:0000259" key="1">
    <source>
        <dbReference type="Pfam" id="PF03478"/>
    </source>
</evidence>
<feature type="domain" description="KIB1-4 beta-propeller" evidence="1">
    <location>
        <begin position="71"/>
        <end position="171"/>
    </location>
</feature>
<dbReference type="InterPro" id="IPR005174">
    <property type="entry name" value="KIB1-4_b-propeller"/>
</dbReference>
<dbReference type="Proteomes" id="UP000243459">
    <property type="component" value="Chromosome 3"/>
</dbReference>
<organism evidence="2 3">
    <name type="scientific">Asparagus officinalis</name>
    <name type="common">Garden asparagus</name>
    <dbReference type="NCBI Taxonomy" id="4686"/>
    <lineage>
        <taxon>Eukaryota</taxon>
        <taxon>Viridiplantae</taxon>
        <taxon>Streptophyta</taxon>
        <taxon>Embryophyta</taxon>
        <taxon>Tracheophyta</taxon>
        <taxon>Spermatophyta</taxon>
        <taxon>Magnoliopsida</taxon>
        <taxon>Liliopsida</taxon>
        <taxon>Asparagales</taxon>
        <taxon>Asparagaceae</taxon>
        <taxon>Asparagoideae</taxon>
        <taxon>Asparagus</taxon>
    </lineage>
</organism>
<dbReference type="EMBL" id="CM007383">
    <property type="protein sequence ID" value="ONK76720.1"/>
    <property type="molecule type" value="Genomic_DNA"/>
</dbReference>
<evidence type="ECO:0000313" key="2">
    <source>
        <dbReference type="EMBL" id="ONK76720.1"/>
    </source>
</evidence>
<name>A0A5P1FJG1_ASPOF</name>
<keyword evidence="3" id="KW-1185">Reference proteome</keyword>
<reference evidence="3" key="1">
    <citation type="journal article" date="2017" name="Nat. Commun.">
        <title>The asparagus genome sheds light on the origin and evolution of a young Y chromosome.</title>
        <authorList>
            <person name="Harkess A."/>
            <person name="Zhou J."/>
            <person name="Xu C."/>
            <person name="Bowers J.E."/>
            <person name="Van der Hulst R."/>
            <person name="Ayyampalayam S."/>
            <person name="Mercati F."/>
            <person name="Riccardi P."/>
            <person name="McKain M.R."/>
            <person name="Kakrana A."/>
            <person name="Tang H."/>
            <person name="Ray J."/>
            <person name="Groenendijk J."/>
            <person name="Arikit S."/>
            <person name="Mathioni S.M."/>
            <person name="Nakano M."/>
            <person name="Shan H."/>
            <person name="Telgmann-Rauber A."/>
            <person name="Kanno A."/>
            <person name="Yue Z."/>
            <person name="Chen H."/>
            <person name="Li W."/>
            <person name="Chen Y."/>
            <person name="Xu X."/>
            <person name="Zhang Y."/>
            <person name="Luo S."/>
            <person name="Chen H."/>
            <person name="Gao J."/>
            <person name="Mao Z."/>
            <person name="Pires J.C."/>
            <person name="Luo M."/>
            <person name="Kudrna D."/>
            <person name="Wing R.A."/>
            <person name="Meyers B.C."/>
            <person name="Yi K."/>
            <person name="Kong H."/>
            <person name="Lavrijsen P."/>
            <person name="Sunseri F."/>
            <person name="Falavigna A."/>
            <person name="Ye Y."/>
            <person name="Leebens-Mack J.H."/>
            <person name="Chen G."/>
        </authorList>
    </citation>
    <scope>NUCLEOTIDE SEQUENCE [LARGE SCALE GENOMIC DNA]</scope>
    <source>
        <strain evidence="3">cv. DH0086</strain>
    </source>
</reference>
<dbReference type="Pfam" id="PF03478">
    <property type="entry name" value="Beta-prop_KIB1-4"/>
    <property type="match status" value="1"/>
</dbReference>
<sequence length="176" mass="19389">MKIACTRPHGHPEMVPAEEKEFDGRCCFAPQSIPLTCKGASMKTSSIGKPLTSGLSLEHGRPFEYPSGSSRPVLRNGRFYRLASDGSLATFDPSRGEWRVLDRPSPVHDGGDVLRCSLVERNGRLTSVFVERESQYVSVFRLDEEENEWEEVTSSLGGGGQALIVGYPETLLRSSI</sequence>